<dbReference type="AlphaFoldDB" id="A0A1F5YRT9"/>
<dbReference type="SUPFAM" id="SSF46548">
    <property type="entry name" value="alpha-helical ferredoxin"/>
    <property type="match status" value="1"/>
</dbReference>
<evidence type="ECO:0000313" key="10">
    <source>
        <dbReference type="EMBL" id="OGG02899.1"/>
    </source>
</evidence>
<dbReference type="Gene3D" id="3.30.70.2740">
    <property type="match status" value="1"/>
</dbReference>
<keyword evidence="4" id="KW-0274">FAD</keyword>
<evidence type="ECO:0000256" key="4">
    <source>
        <dbReference type="ARBA" id="ARBA00022827"/>
    </source>
</evidence>
<evidence type="ECO:0000256" key="5">
    <source>
        <dbReference type="ARBA" id="ARBA00023002"/>
    </source>
</evidence>
<dbReference type="InterPro" id="IPR009051">
    <property type="entry name" value="Helical_ferredxn"/>
</dbReference>
<dbReference type="Proteomes" id="UP000179129">
    <property type="component" value="Unassembled WGS sequence"/>
</dbReference>
<evidence type="ECO:0000259" key="9">
    <source>
        <dbReference type="PROSITE" id="PS51387"/>
    </source>
</evidence>
<accession>A0A1F5YRT9</accession>
<dbReference type="InterPro" id="IPR006094">
    <property type="entry name" value="Oxid_FAD_bind_N"/>
</dbReference>
<evidence type="ECO:0000256" key="7">
    <source>
        <dbReference type="ARBA" id="ARBA00023014"/>
    </source>
</evidence>
<dbReference type="PANTHER" id="PTHR11748:SF119">
    <property type="entry name" value="D-2-HYDROXYGLUTARATE DEHYDROGENASE"/>
    <property type="match status" value="1"/>
</dbReference>
<protein>
    <submittedName>
        <fullName evidence="10">Fe-S protein</fullName>
    </submittedName>
</protein>
<dbReference type="GO" id="GO:0046872">
    <property type="term" value="F:metal ion binding"/>
    <property type="evidence" value="ECO:0007669"/>
    <property type="project" value="UniProtKB-KW"/>
</dbReference>
<dbReference type="InterPro" id="IPR004017">
    <property type="entry name" value="Cys_rich_dom"/>
</dbReference>
<proteinExistence type="predicted"/>
<dbReference type="InterPro" id="IPR016169">
    <property type="entry name" value="FAD-bd_PCMH_sub2"/>
</dbReference>
<dbReference type="Gene3D" id="1.10.1060.10">
    <property type="entry name" value="Alpha-helical ferredoxin"/>
    <property type="match status" value="1"/>
</dbReference>
<dbReference type="EMBL" id="MFIX01000167">
    <property type="protein sequence ID" value="OGG02899.1"/>
    <property type="molecule type" value="Genomic_DNA"/>
</dbReference>
<dbReference type="SUPFAM" id="SSF56176">
    <property type="entry name" value="FAD-binding/transporter-associated domain-like"/>
    <property type="match status" value="1"/>
</dbReference>
<feature type="domain" description="4Fe-4S ferredoxin-type" evidence="8">
    <location>
        <begin position="608"/>
        <end position="639"/>
    </location>
</feature>
<dbReference type="STRING" id="1817867.A3F83_00325"/>
<dbReference type="GO" id="GO:1903457">
    <property type="term" value="P:lactate catabolic process"/>
    <property type="evidence" value="ECO:0007669"/>
    <property type="project" value="TreeGrafter"/>
</dbReference>
<dbReference type="InterPro" id="IPR016171">
    <property type="entry name" value="Vanillyl_alc_oxidase_C-sub2"/>
</dbReference>
<gene>
    <name evidence="10" type="ORF">A3F83_00325</name>
</gene>
<dbReference type="PROSITE" id="PS51379">
    <property type="entry name" value="4FE4S_FER_2"/>
    <property type="match status" value="1"/>
</dbReference>
<comment type="cofactor">
    <cofactor evidence="1">
        <name>FAD</name>
        <dbReference type="ChEBI" id="CHEBI:57692"/>
    </cofactor>
</comment>
<keyword evidence="6" id="KW-0408">Iron</keyword>
<dbReference type="InterPro" id="IPR016164">
    <property type="entry name" value="FAD-linked_Oxase-like_C"/>
</dbReference>
<dbReference type="Pfam" id="PF02913">
    <property type="entry name" value="FAD-oxidase_C"/>
    <property type="match status" value="1"/>
</dbReference>
<evidence type="ECO:0000256" key="3">
    <source>
        <dbReference type="ARBA" id="ARBA00022723"/>
    </source>
</evidence>
<dbReference type="PROSITE" id="PS51387">
    <property type="entry name" value="FAD_PCMH"/>
    <property type="match status" value="1"/>
</dbReference>
<dbReference type="SUPFAM" id="SSF55103">
    <property type="entry name" value="FAD-linked oxidases, C-terminal domain"/>
    <property type="match status" value="1"/>
</dbReference>
<evidence type="ECO:0000313" key="11">
    <source>
        <dbReference type="Proteomes" id="UP000179129"/>
    </source>
</evidence>
<dbReference type="GO" id="GO:0008720">
    <property type="term" value="F:D-lactate dehydrogenase (NAD+) activity"/>
    <property type="evidence" value="ECO:0007669"/>
    <property type="project" value="TreeGrafter"/>
</dbReference>
<dbReference type="InterPro" id="IPR017900">
    <property type="entry name" value="4Fe4S_Fe_S_CS"/>
</dbReference>
<dbReference type="InterPro" id="IPR016166">
    <property type="entry name" value="FAD-bd_PCMH"/>
</dbReference>
<evidence type="ECO:0000256" key="6">
    <source>
        <dbReference type="ARBA" id="ARBA00023004"/>
    </source>
</evidence>
<dbReference type="PROSITE" id="PS00198">
    <property type="entry name" value="4FE4S_FER_1"/>
    <property type="match status" value="1"/>
</dbReference>
<reference evidence="10 11" key="1">
    <citation type="journal article" date="2016" name="Nat. Commun.">
        <title>Thousands of microbial genomes shed light on interconnected biogeochemical processes in an aquifer system.</title>
        <authorList>
            <person name="Anantharaman K."/>
            <person name="Brown C.T."/>
            <person name="Hug L.A."/>
            <person name="Sharon I."/>
            <person name="Castelle C.J."/>
            <person name="Probst A.J."/>
            <person name="Thomas B.C."/>
            <person name="Singh A."/>
            <person name="Wilkins M.J."/>
            <person name="Karaoz U."/>
            <person name="Brodie E.L."/>
            <person name="Williams K.H."/>
            <person name="Hubbard S.S."/>
            <person name="Banfield J.F."/>
        </authorList>
    </citation>
    <scope>NUCLEOTIDE SEQUENCE [LARGE SCALE GENOMIC DNA]</scope>
</reference>
<evidence type="ECO:0000256" key="1">
    <source>
        <dbReference type="ARBA" id="ARBA00001974"/>
    </source>
</evidence>
<keyword evidence="5" id="KW-0560">Oxidoreductase</keyword>
<dbReference type="Gene3D" id="3.30.465.10">
    <property type="match status" value="1"/>
</dbReference>
<evidence type="ECO:0000256" key="2">
    <source>
        <dbReference type="ARBA" id="ARBA00022630"/>
    </source>
</evidence>
<dbReference type="InterPro" id="IPR036318">
    <property type="entry name" value="FAD-bd_PCMH-like_sf"/>
</dbReference>
<organism evidence="10 11">
    <name type="scientific">Candidatus Glassbacteria bacterium RIFCSPLOWO2_12_FULL_58_11</name>
    <dbReference type="NCBI Taxonomy" id="1817867"/>
    <lineage>
        <taxon>Bacteria</taxon>
        <taxon>Candidatus Glassiibacteriota</taxon>
    </lineage>
</organism>
<comment type="caution">
    <text evidence="10">The sequence shown here is derived from an EMBL/GenBank/DDBJ whole genome shotgun (WGS) entry which is preliminary data.</text>
</comment>
<dbReference type="GO" id="GO:0071949">
    <property type="term" value="F:FAD binding"/>
    <property type="evidence" value="ECO:0007669"/>
    <property type="project" value="InterPro"/>
</dbReference>
<dbReference type="GO" id="GO:0004458">
    <property type="term" value="F:D-lactate dehydrogenase (cytochrome) activity"/>
    <property type="evidence" value="ECO:0007669"/>
    <property type="project" value="TreeGrafter"/>
</dbReference>
<name>A0A1F5YRT9_9BACT</name>
<dbReference type="PANTHER" id="PTHR11748">
    <property type="entry name" value="D-LACTATE DEHYDROGENASE"/>
    <property type="match status" value="1"/>
</dbReference>
<dbReference type="InterPro" id="IPR017896">
    <property type="entry name" value="4Fe4S_Fe-S-bd"/>
</dbReference>
<dbReference type="InterPro" id="IPR004113">
    <property type="entry name" value="FAD-bd_oxidored_4_C"/>
</dbReference>
<evidence type="ECO:0000259" key="8">
    <source>
        <dbReference type="PROSITE" id="PS51379"/>
    </source>
</evidence>
<keyword evidence="2" id="KW-0285">Flavoprotein</keyword>
<keyword evidence="7" id="KW-0411">Iron-sulfur</keyword>
<dbReference type="Pfam" id="PF13183">
    <property type="entry name" value="Fer4_8"/>
    <property type="match status" value="1"/>
</dbReference>
<keyword evidence="3" id="KW-0479">Metal-binding</keyword>
<dbReference type="Gene3D" id="1.10.45.10">
    <property type="entry name" value="Vanillyl-alcohol Oxidase, Chain A, domain 4"/>
    <property type="match status" value="1"/>
</dbReference>
<dbReference type="Pfam" id="PF01565">
    <property type="entry name" value="FAD_binding_4"/>
    <property type="match status" value="1"/>
</dbReference>
<feature type="domain" description="FAD-binding PCMH-type" evidence="9">
    <location>
        <begin position="39"/>
        <end position="267"/>
    </location>
</feature>
<sequence length="960" mass="105916">MLDSTKLLALERTLKARLRGEVTLDTVSRGIYATDASNYMMMPVAVVMPADQEDLASVLEIAAEFGVSLLPRGGGTSLAGQAVGHSVILDFTRHMDRILEIDPDGRRVRVQPGVVRDNLNAELARYGLHFAPDPATSSRATVGGMVGNNSSGTRSIIYGKTVDHTLETKVMLDDREVLEFKSLNSQEYARKASSGNREGKILQGFKRIIDSNREEILRTYPKVMRRVGGYNLDEFTNGNDWNLAKLITGSEGTLATMLEVTLNLEPLPRHTALSIVHFNDLLEGIRSVEQILAHGPSAVEVLDHTVLSLARQNLTTAPLCDFLREDPAAILIVEFFGESREEAVGKAEKLAGELQGRNVGYAVPVLSDPAAQARVWEVRKKGLGLLLGLRADRKPIPDIEDACVPIKVLAEYVEKVLEICRSHKIEVVLYAHASVGVIHIRPILDLKRGEDIERMKAIADAAFELVKQYGGSWSSEHGDGLARSHFLEPFYGPRIYQAFREVKTLFDPSGLMNPGKIIDAPPRDKNLRYGAGYVQPEVLTEYKYRDSRSFGAAVEMCNGVGECRKTLAGTMCPSYRATRDEEHSTRGRANALRLAMTGQFGPEGLESKRLYEVLDLCLSCKACKSECPSNVDIAKLKSEFLQKYHDRHGATLRERMVAASPVLAGKFTGWKAPLVNRVMESWLFRALLERAAGFDRRRVLPAYAREPFGAWLSGRPGKTAAKHVVLFDDCYLNFNEPQVGISAVELLESCGYEVIVAKAGCCQRARISHGFLREARLEGEQTLRRLDEHIRRGLQVVVCEPSCASALTDDLPDLIEDEGLGRRVRGNVLMIDDFLLKEIESGKLAGSFSSPLKEIVIHGHCHQKSLYGGGAMKKILGRVAGLAVKEIDSGCCGMAGSFGYEKEHYDLSLKIGEERLFPAVRNLASDTALVACGFSCRHQIRHATGKDPLHWVETLRANGE</sequence>
<dbReference type="GO" id="GO:0051536">
    <property type="term" value="F:iron-sulfur cluster binding"/>
    <property type="evidence" value="ECO:0007669"/>
    <property type="project" value="UniProtKB-KW"/>
</dbReference>
<dbReference type="Pfam" id="PF02754">
    <property type="entry name" value="CCG"/>
    <property type="match status" value="1"/>
</dbReference>